<evidence type="ECO:0000259" key="3">
    <source>
        <dbReference type="Pfam" id="PF20441"/>
    </source>
</evidence>
<dbReference type="InterPro" id="IPR046462">
    <property type="entry name" value="TerL_nuclease"/>
</dbReference>
<evidence type="ECO:0000313" key="5">
    <source>
        <dbReference type="Proteomes" id="UP000231259"/>
    </source>
</evidence>
<protein>
    <submittedName>
        <fullName evidence="4">Terminase</fullName>
    </submittedName>
</protein>
<dbReference type="InterPro" id="IPR046461">
    <property type="entry name" value="TerL_ATPase"/>
</dbReference>
<sequence>MTEAKKKERTWRKADGSKLPPAQRAPRPSEHHQADLFELGTNTATLNDTRDRGWELSIFAHDAEAENAAPAERAMQFMHGLKIPEGPNAGKPVTLAPFQRQFIEGAMADTTANAILSIGRGNGKSAITAGLALGGLIGVWDRQPRREIIAAARTRDQGRIIWDFVAGFIASLPMEIRRHFIFRRAPRLEIEYEGDGGGHILRVIAADGKSALGGAPTMAILDERGHWALDRGDELEHALLSGLGKREGRAFLISTSASDDTHPFSRWIDDPSPGSYVQEHRPAPGLPADDPESLLIANPGAPHGIGGSLEWLEAQAKRAIARGGSSLTSFRLYNRNERVSGESRDLLITLDEWLGCETSALPPREGGVVIGIDLGGSASMTAAAFYWPATGRLECLGTFPSMPGLLDRGQTDGVAGRYVEMRDRGELSVLGDKTVPVAPWLVEVMRHVEDQSVIAITMDRYKQAELGEAIGRAGIRAPLVWRGQGFRDGGEDAERFRRAAFDGLVKAKPSLLLRSAFADTVCLRDPANNIKIAKARSTGRIDAAAASVLAVAQGARIAAQPKVKARMQWF</sequence>
<dbReference type="PANTHER" id="PTHR41287:SF1">
    <property type="entry name" value="PROTEIN YMFN"/>
    <property type="match status" value="1"/>
</dbReference>
<feature type="domain" description="Terminase large subunit-like ATPase" evidence="2">
    <location>
        <begin position="113"/>
        <end position="261"/>
    </location>
</feature>
<dbReference type="InterPro" id="IPR005021">
    <property type="entry name" value="Terminase_largesu-like"/>
</dbReference>
<proteinExistence type="predicted"/>
<dbReference type="PANTHER" id="PTHR41287">
    <property type="match status" value="1"/>
</dbReference>
<dbReference type="GO" id="GO:0004519">
    <property type="term" value="F:endonuclease activity"/>
    <property type="evidence" value="ECO:0007669"/>
    <property type="project" value="InterPro"/>
</dbReference>
<comment type="caution">
    <text evidence="4">The sequence shown here is derived from an EMBL/GenBank/DDBJ whole genome shotgun (WGS) entry which is preliminary data.</text>
</comment>
<keyword evidence="5" id="KW-1185">Reference proteome</keyword>
<dbReference type="Pfam" id="PF03354">
    <property type="entry name" value="TerL_ATPase"/>
    <property type="match status" value="1"/>
</dbReference>
<organism evidence="4 5">
    <name type="scientific">Puniceibacterium antarcticum</name>
    <dbReference type="NCBI Taxonomy" id="1206336"/>
    <lineage>
        <taxon>Bacteria</taxon>
        <taxon>Pseudomonadati</taxon>
        <taxon>Pseudomonadota</taxon>
        <taxon>Alphaproteobacteria</taxon>
        <taxon>Rhodobacterales</taxon>
        <taxon>Paracoccaceae</taxon>
        <taxon>Puniceibacterium</taxon>
    </lineage>
</organism>
<gene>
    <name evidence="4" type="ORF">P775_17475</name>
</gene>
<dbReference type="Pfam" id="PF20441">
    <property type="entry name" value="TerL_nuclease"/>
    <property type="match status" value="1"/>
</dbReference>
<dbReference type="OrthoDB" id="9760250at2"/>
<accession>A0A2G8RBH5</accession>
<feature type="compositionally biased region" description="Basic and acidic residues" evidence="1">
    <location>
        <begin position="1"/>
        <end position="16"/>
    </location>
</feature>
<dbReference type="AlphaFoldDB" id="A0A2G8RBH5"/>
<feature type="region of interest" description="Disordered" evidence="1">
    <location>
        <begin position="1"/>
        <end position="32"/>
    </location>
</feature>
<evidence type="ECO:0000259" key="2">
    <source>
        <dbReference type="Pfam" id="PF03354"/>
    </source>
</evidence>
<evidence type="ECO:0000313" key="4">
    <source>
        <dbReference type="EMBL" id="PIL18833.1"/>
    </source>
</evidence>
<dbReference type="Proteomes" id="UP000231259">
    <property type="component" value="Unassembled WGS sequence"/>
</dbReference>
<evidence type="ECO:0000256" key="1">
    <source>
        <dbReference type="SAM" id="MobiDB-lite"/>
    </source>
</evidence>
<dbReference type="EMBL" id="AWWI01000120">
    <property type="protein sequence ID" value="PIL18833.1"/>
    <property type="molecule type" value="Genomic_DNA"/>
</dbReference>
<dbReference type="Gene3D" id="3.40.50.300">
    <property type="entry name" value="P-loop containing nucleotide triphosphate hydrolases"/>
    <property type="match status" value="1"/>
</dbReference>
<reference evidence="4 5" key="1">
    <citation type="submission" date="2013-09" db="EMBL/GenBank/DDBJ databases">
        <title>Genome sequencing of Phaeobacter antarcticus sp. nov. SM1211.</title>
        <authorList>
            <person name="Zhang X.-Y."/>
            <person name="Liu C."/>
            <person name="Chen X.-L."/>
            <person name="Xie B.-B."/>
            <person name="Qin Q.-L."/>
            <person name="Rong J.-C."/>
            <person name="Zhang Y.-Z."/>
        </authorList>
    </citation>
    <scope>NUCLEOTIDE SEQUENCE [LARGE SCALE GENOMIC DNA]</scope>
    <source>
        <strain evidence="4 5">SM1211</strain>
    </source>
</reference>
<name>A0A2G8RBH5_9RHOB</name>
<feature type="domain" description="Terminase large subunit-like endonuclease" evidence="3">
    <location>
        <begin position="309"/>
        <end position="553"/>
    </location>
</feature>
<dbReference type="InterPro" id="IPR027417">
    <property type="entry name" value="P-loop_NTPase"/>
</dbReference>